<dbReference type="NCBIfam" id="TIGR01525">
    <property type="entry name" value="ATPase-IB_hvy"/>
    <property type="match status" value="1"/>
</dbReference>
<dbReference type="Gene3D" id="3.30.70.100">
    <property type="match status" value="1"/>
</dbReference>
<keyword evidence="11 23" id="KW-0547">Nucleotide-binding</keyword>
<dbReference type="PRINTS" id="PR00943">
    <property type="entry name" value="CUATPASE"/>
</dbReference>
<dbReference type="AlphaFoldDB" id="A0A223D0A5"/>
<dbReference type="InterPro" id="IPR036412">
    <property type="entry name" value="HAD-like_sf"/>
</dbReference>
<dbReference type="Pfam" id="PF00122">
    <property type="entry name" value="E1-E2_ATPase"/>
    <property type="match status" value="1"/>
</dbReference>
<dbReference type="InterPro" id="IPR023299">
    <property type="entry name" value="ATPase_P-typ_cyto_dom_N"/>
</dbReference>
<name>A0A223D0A5_9BACL</name>
<dbReference type="GO" id="GO:0005886">
    <property type="term" value="C:plasma membrane"/>
    <property type="evidence" value="ECO:0007669"/>
    <property type="project" value="UniProtKB-SubCell"/>
</dbReference>
<dbReference type="InterPro" id="IPR023214">
    <property type="entry name" value="HAD_sf"/>
</dbReference>
<dbReference type="GO" id="GO:0005507">
    <property type="term" value="F:copper ion binding"/>
    <property type="evidence" value="ECO:0007669"/>
    <property type="project" value="TreeGrafter"/>
</dbReference>
<dbReference type="CDD" id="cd00371">
    <property type="entry name" value="HMA"/>
    <property type="match status" value="1"/>
</dbReference>
<keyword evidence="10" id="KW-0677">Repeat</keyword>
<dbReference type="SUPFAM" id="SSF56784">
    <property type="entry name" value="HAD-like"/>
    <property type="match status" value="1"/>
</dbReference>
<dbReference type="SFLD" id="SFLDF00027">
    <property type="entry name" value="p-type_atpase"/>
    <property type="match status" value="1"/>
</dbReference>
<evidence type="ECO:0000259" key="24">
    <source>
        <dbReference type="PROSITE" id="PS50846"/>
    </source>
</evidence>
<keyword evidence="17" id="KW-0186">Copper</keyword>
<evidence type="ECO:0000256" key="4">
    <source>
        <dbReference type="ARBA" id="ARBA00015102"/>
    </source>
</evidence>
<dbReference type="Gene3D" id="3.40.50.1000">
    <property type="entry name" value="HAD superfamily/HAD-like"/>
    <property type="match status" value="1"/>
</dbReference>
<keyword evidence="13 23" id="KW-0067">ATP-binding</keyword>
<evidence type="ECO:0000256" key="11">
    <source>
        <dbReference type="ARBA" id="ARBA00022741"/>
    </source>
</evidence>
<evidence type="ECO:0000256" key="15">
    <source>
        <dbReference type="ARBA" id="ARBA00022967"/>
    </source>
</evidence>
<dbReference type="EC" id="7.2.2.8" evidence="3"/>
<dbReference type="GO" id="GO:0016887">
    <property type="term" value="F:ATP hydrolysis activity"/>
    <property type="evidence" value="ECO:0007669"/>
    <property type="project" value="InterPro"/>
</dbReference>
<dbReference type="CDD" id="cd02094">
    <property type="entry name" value="P-type_ATPase_Cu-like"/>
    <property type="match status" value="1"/>
</dbReference>
<comment type="similarity">
    <text evidence="2 23">Belongs to the cation transport ATPase (P-type) (TC 3.A.3) family. Type IB subfamily.</text>
</comment>
<evidence type="ECO:0000313" key="26">
    <source>
        <dbReference type="Proteomes" id="UP000214688"/>
    </source>
</evidence>
<dbReference type="Gene3D" id="2.70.150.10">
    <property type="entry name" value="Calcium-transporting ATPase, cytoplasmic transduction domain A"/>
    <property type="match status" value="1"/>
</dbReference>
<dbReference type="GO" id="GO:0043682">
    <property type="term" value="F:P-type divalent copper transporter activity"/>
    <property type="evidence" value="ECO:0007669"/>
    <property type="project" value="TreeGrafter"/>
</dbReference>
<comment type="subcellular location">
    <subcellularLocation>
        <location evidence="1">Cell membrane</location>
        <topology evidence="1">Multi-pass membrane protein</topology>
    </subcellularLocation>
</comment>
<evidence type="ECO:0000256" key="13">
    <source>
        <dbReference type="ARBA" id="ARBA00022840"/>
    </source>
</evidence>
<dbReference type="Proteomes" id="UP000214688">
    <property type="component" value="Chromosome"/>
</dbReference>
<evidence type="ECO:0000256" key="2">
    <source>
        <dbReference type="ARBA" id="ARBA00006024"/>
    </source>
</evidence>
<dbReference type="PRINTS" id="PR00942">
    <property type="entry name" value="CUATPASEI"/>
</dbReference>
<dbReference type="FunFam" id="3.30.70.100:FF:000005">
    <property type="entry name" value="Copper-exporting P-type ATPase A"/>
    <property type="match status" value="1"/>
</dbReference>
<evidence type="ECO:0000256" key="10">
    <source>
        <dbReference type="ARBA" id="ARBA00022737"/>
    </source>
</evidence>
<evidence type="ECO:0000256" key="17">
    <source>
        <dbReference type="ARBA" id="ARBA00023008"/>
    </source>
</evidence>
<dbReference type="PANTHER" id="PTHR43520">
    <property type="entry name" value="ATP7, ISOFORM B"/>
    <property type="match status" value="1"/>
</dbReference>
<sequence length="730" mass="77387">MSEQKVTLQVTGMTCAACSARIEKVVSKMDGVETANVNLTMARATVTFDENKLQAGDIIQRIVRLGFGASELAEEGTDNASEKLWRRQVALFIFSAVLSLPFLIGMFEMFGATLLPDFLMNPWVMLAMATPVQFVAGYSFYVGGYKALRNKSANMDVLVALGTSAAYFYSLWLILRGEEHVYFETSMIIITLILLGKIFEQLAKTRTSDAIKKLMHMQAKTARVVRGGVELEVKIEEVVLGDVVVVRPGEKIPVDGSVLDGQSSIDESMLTGESIPIDKKPGDPVYGATLNKNGALSFRAEKVGQDTALAQIIRVVEEAQGSKAPIQRMSDVISGIFVPIVVGIAVLTFVVWYFLVDGGLQDALTIALMNATAVLVIACPCALGLATPTSIMVGTGKGAENGILFKGGEHLENLQKVSVILLDKTGTITKGQPTVTDVVLLSDQFHSEQDLLLLAASAEKRSEHPLATAIVKAGASLGEVQDPEEFEAITGRGVRAVAQGRKLLIGTRRLMQEAGIDYAAATEGLARLESDGKTVMILSVDGQVSGLLAVADTVKESSQAAIAELKGMGLKVVMITGDNHKTAQAIAAQVGVDEVLAEVLPEEKADAVKRYKSAGQRVAMVGDGINDAPALAMADVGIAVGTGADVAIEAADVTLMGAELEGVARAVRLSKATIRNIRQNLFWALAYNVVGIPIAAAGLLSPWVAGAAMAFSSVSVVINALRLKRVNIDA</sequence>
<keyword evidence="5" id="KW-0813">Transport</keyword>
<evidence type="ECO:0000256" key="21">
    <source>
        <dbReference type="ARBA" id="ARBA00049289"/>
    </source>
</evidence>
<feature type="transmembrane region" description="Helical" evidence="23">
    <location>
        <begin position="367"/>
        <end position="387"/>
    </location>
</feature>
<evidence type="ECO:0000256" key="16">
    <source>
        <dbReference type="ARBA" id="ARBA00022989"/>
    </source>
</evidence>
<dbReference type="InterPro" id="IPR006121">
    <property type="entry name" value="HMA_dom"/>
</dbReference>
<dbReference type="KEGG" id="tab:CIG75_08620"/>
<comment type="function">
    <text evidence="22">Involved in copper export.</text>
</comment>
<dbReference type="GO" id="GO:0055070">
    <property type="term" value="P:copper ion homeostasis"/>
    <property type="evidence" value="ECO:0007669"/>
    <property type="project" value="TreeGrafter"/>
</dbReference>
<evidence type="ECO:0000256" key="22">
    <source>
        <dbReference type="ARBA" id="ARBA00055366"/>
    </source>
</evidence>
<feature type="domain" description="HMA" evidence="24">
    <location>
        <begin position="4"/>
        <end position="70"/>
    </location>
</feature>
<evidence type="ECO:0000256" key="7">
    <source>
        <dbReference type="ARBA" id="ARBA00022553"/>
    </source>
</evidence>
<keyword evidence="7" id="KW-0597">Phosphoprotein</keyword>
<dbReference type="SUPFAM" id="SSF81665">
    <property type="entry name" value="Calcium ATPase, transmembrane domain M"/>
    <property type="match status" value="1"/>
</dbReference>
<dbReference type="NCBIfam" id="TIGR01511">
    <property type="entry name" value="ATPase-IB1_Cu"/>
    <property type="match status" value="1"/>
</dbReference>
<comment type="catalytic activity">
    <reaction evidence="21">
        <text>Cu(+)(in) + ATP + H2O = Cu(+)(out) + ADP + phosphate + H(+)</text>
        <dbReference type="Rhea" id="RHEA:25792"/>
        <dbReference type="ChEBI" id="CHEBI:15377"/>
        <dbReference type="ChEBI" id="CHEBI:15378"/>
        <dbReference type="ChEBI" id="CHEBI:30616"/>
        <dbReference type="ChEBI" id="CHEBI:43474"/>
        <dbReference type="ChEBI" id="CHEBI:49552"/>
        <dbReference type="ChEBI" id="CHEBI:456216"/>
        <dbReference type="EC" id="7.2.2.8"/>
    </reaction>
</comment>
<feature type="transmembrane region" description="Helical" evidence="23">
    <location>
        <begin position="157"/>
        <end position="175"/>
    </location>
</feature>
<dbReference type="GO" id="GO:0140581">
    <property type="term" value="F:P-type monovalent copper transporter activity"/>
    <property type="evidence" value="ECO:0007669"/>
    <property type="project" value="UniProtKB-EC"/>
</dbReference>
<keyword evidence="19 23" id="KW-0472">Membrane</keyword>
<evidence type="ECO:0000256" key="8">
    <source>
        <dbReference type="ARBA" id="ARBA00022692"/>
    </source>
</evidence>
<dbReference type="InterPro" id="IPR008250">
    <property type="entry name" value="ATPase_P-typ_transduc_dom_A_sf"/>
</dbReference>
<dbReference type="FunFam" id="2.70.150.10:FF:000002">
    <property type="entry name" value="Copper-transporting ATPase 1, putative"/>
    <property type="match status" value="1"/>
</dbReference>
<dbReference type="PANTHER" id="PTHR43520:SF8">
    <property type="entry name" value="P-TYPE CU(+) TRANSPORTER"/>
    <property type="match status" value="1"/>
</dbReference>
<evidence type="ECO:0000256" key="9">
    <source>
        <dbReference type="ARBA" id="ARBA00022723"/>
    </source>
</evidence>
<dbReference type="PROSITE" id="PS00154">
    <property type="entry name" value="ATPASE_E1_E2"/>
    <property type="match status" value="1"/>
</dbReference>
<evidence type="ECO:0000256" key="6">
    <source>
        <dbReference type="ARBA" id="ARBA00022475"/>
    </source>
</evidence>
<dbReference type="RefSeq" id="WP_094236291.1">
    <property type="nucleotide sequence ID" value="NZ_CP022657.1"/>
</dbReference>
<dbReference type="InterPro" id="IPR044492">
    <property type="entry name" value="P_typ_ATPase_HD_dom"/>
</dbReference>
<proteinExistence type="inferred from homology"/>
<accession>A0A223D0A5</accession>
<dbReference type="InterPro" id="IPR018303">
    <property type="entry name" value="ATPase_P-typ_P_site"/>
</dbReference>
<dbReference type="InterPro" id="IPR059000">
    <property type="entry name" value="ATPase_P-type_domA"/>
</dbReference>
<dbReference type="InterPro" id="IPR017969">
    <property type="entry name" value="Heavy-metal-associated_CS"/>
</dbReference>
<evidence type="ECO:0000256" key="14">
    <source>
        <dbReference type="ARBA" id="ARBA00022842"/>
    </source>
</evidence>
<evidence type="ECO:0000256" key="1">
    <source>
        <dbReference type="ARBA" id="ARBA00004651"/>
    </source>
</evidence>
<dbReference type="OrthoDB" id="9813266at2"/>
<feature type="transmembrane region" description="Helical" evidence="23">
    <location>
        <begin position="680"/>
        <end position="697"/>
    </location>
</feature>
<keyword evidence="9 23" id="KW-0479">Metal-binding</keyword>
<dbReference type="Pfam" id="PF00403">
    <property type="entry name" value="HMA"/>
    <property type="match status" value="1"/>
</dbReference>
<dbReference type="FunFam" id="3.40.50.1000:FF:000144">
    <property type="entry name" value="copper-transporting ATPase 1 isoform X2"/>
    <property type="match status" value="1"/>
</dbReference>
<dbReference type="InterPro" id="IPR023298">
    <property type="entry name" value="ATPase_P-typ_TM_dom_sf"/>
</dbReference>
<feature type="transmembrane region" description="Helical" evidence="23">
    <location>
        <begin position="123"/>
        <end position="145"/>
    </location>
</feature>
<keyword evidence="26" id="KW-1185">Reference proteome</keyword>
<dbReference type="Gene3D" id="3.40.1110.10">
    <property type="entry name" value="Calcium-transporting ATPase, cytoplasmic domain N"/>
    <property type="match status" value="2"/>
</dbReference>
<dbReference type="GO" id="GO:0005524">
    <property type="term" value="F:ATP binding"/>
    <property type="evidence" value="ECO:0007669"/>
    <property type="project" value="UniProtKB-UniRule"/>
</dbReference>
<dbReference type="PRINTS" id="PR00119">
    <property type="entry name" value="CATATPASE"/>
</dbReference>
<keyword evidence="8 23" id="KW-0812">Transmembrane</keyword>
<keyword evidence="15" id="KW-1278">Translocase</keyword>
<keyword evidence="14" id="KW-0460">Magnesium</keyword>
<keyword evidence="18" id="KW-0406">Ion transport</keyword>
<feature type="transmembrane region" description="Helical" evidence="23">
    <location>
        <begin position="181"/>
        <end position="199"/>
    </location>
</feature>
<dbReference type="EMBL" id="CP022657">
    <property type="protein sequence ID" value="ASS75042.1"/>
    <property type="molecule type" value="Genomic_DNA"/>
</dbReference>
<evidence type="ECO:0000256" key="5">
    <source>
        <dbReference type="ARBA" id="ARBA00022448"/>
    </source>
</evidence>
<dbReference type="InterPro" id="IPR036163">
    <property type="entry name" value="HMA_dom_sf"/>
</dbReference>
<evidence type="ECO:0000256" key="19">
    <source>
        <dbReference type="ARBA" id="ARBA00023136"/>
    </source>
</evidence>
<evidence type="ECO:0000256" key="23">
    <source>
        <dbReference type="RuleBase" id="RU362081"/>
    </source>
</evidence>
<dbReference type="SFLD" id="SFLDS00003">
    <property type="entry name" value="Haloacid_Dehalogenase"/>
    <property type="match status" value="1"/>
</dbReference>
<dbReference type="PROSITE" id="PS50846">
    <property type="entry name" value="HMA_2"/>
    <property type="match status" value="1"/>
</dbReference>
<organism evidence="25 26">
    <name type="scientific">Tumebacillus algifaecis</name>
    <dbReference type="NCBI Taxonomy" id="1214604"/>
    <lineage>
        <taxon>Bacteria</taxon>
        <taxon>Bacillati</taxon>
        <taxon>Bacillota</taxon>
        <taxon>Bacilli</taxon>
        <taxon>Bacillales</taxon>
        <taxon>Alicyclobacillaceae</taxon>
        <taxon>Tumebacillus</taxon>
    </lineage>
</organism>
<dbReference type="InterPro" id="IPR001757">
    <property type="entry name" value="P_typ_ATPase"/>
</dbReference>
<protein>
    <recommendedName>
        <fullName evidence="4">Copper-exporting P-type ATPase</fullName>
        <ecNumber evidence="3">7.2.2.8</ecNumber>
    </recommendedName>
    <alternativeName>
        <fullName evidence="20">Copper-exporting P-type ATPase A</fullName>
    </alternativeName>
</protein>
<dbReference type="SFLD" id="SFLDG00002">
    <property type="entry name" value="C1.7:_P-type_atpase_like"/>
    <property type="match status" value="1"/>
</dbReference>
<dbReference type="InterPro" id="IPR027256">
    <property type="entry name" value="P-typ_ATPase_IB"/>
</dbReference>
<evidence type="ECO:0000256" key="20">
    <source>
        <dbReference type="ARBA" id="ARBA00029719"/>
    </source>
</evidence>
<feature type="transmembrane region" description="Helical" evidence="23">
    <location>
        <begin position="703"/>
        <end position="721"/>
    </location>
</feature>
<dbReference type="NCBIfam" id="TIGR01494">
    <property type="entry name" value="ATPase_P-type"/>
    <property type="match status" value="1"/>
</dbReference>
<feature type="transmembrane region" description="Helical" evidence="23">
    <location>
        <begin position="332"/>
        <end position="355"/>
    </location>
</feature>
<dbReference type="SUPFAM" id="SSF55008">
    <property type="entry name" value="HMA, heavy metal-associated domain"/>
    <property type="match status" value="1"/>
</dbReference>
<keyword evidence="12" id="KW-0187">Copper transport</keyword>
<evidence type="ECO:0000256" key="12">
    <source>
        <dbReference type="ARBA" id="ARBA00022796"/>
    </source>
</evidence>
<evidence type="ECO:0000313" key="25">
    <source>
        <dbReference type="EMBL" id="ASS75042.1"/>
    </source>
</evidence>
<evidence type="ECO:0000256" key="18">
    <source>
        <dbReference type="ARBA" id="ARBA00023065"/>
    </source>
</evidence>
<reference evidence="25 26" key="1">
    <citation type="journal article" date="2015" name="Int. J. Syst. Evol. Microbiol.">
        <title>Tumebacillus algifaecis sp. nov., isolated from decomposing algal scum.</title>
        <authorList>
            <person name="Wu Y.F."/>
            <person name="Zhang B."/>
            <person name="Xing P."/>
            <person name="Wu Q.L."/>
            <person name="Liu S.J."/>
        </authorList>
    </citation>
    <scope>NUCLEOTIDE SEQUENCE [LARGE SCALE GENOMIC DNA]</scope>
    <source>
        <strain evidence="25 26">THMBR28</strain>
    </source>
</reference>
<dbReference type="Pfam" id="PF00702">
    <property type="entry name" value="Hydrolase"/>
    <property type="match status" value="1"/>
</dbReference>
<feature type="transmembrane region" description="Helical" evidence="23">
    <location>
        <begin position="89"/>
        <end position="111"/>
    </location>
</feature>
<keyword evidence="16 23" id="KW-1133">Transmembrane helix</keyword>
<gene>
    <name evidence="25" type="ORF">CIG75_08620</name>
</gene>
<dbReference type="SUPFAM" id="SSF81653">
    <property type="entry name" value="Calcium ATPase, transduction domain A"/>
    <property type="match status" value="1"/>
</dbReference>
<evidence type="ECO:0000256" key="3">
    <source>
        <dbReference type="ARBA" id="ARBA00012517"/>
    </source>
</evidence>
<dbReference type="PROSITE" id="PS01047">
    <property type="entry name" value="HMA_1"/>
    <property type="match status" value="1"/>
</dbReference>
<keyword evidence="6 23" id="KW-1003">Cell membrane</keyword>